<comment type="caution">
    <text evidence="4">The sequence shown here is derived from an EMBL/GenBank/DDBJ whole genome shotgun (WGS) entry which is preliminary data.</text>
</comment>
<keyword evidence="5" id="KW-1185">Reference proteome</keyword>
<protein>
    <recommendedName>
        <fullName evidence="6">Ankyrin repeat domain-containing protein</fullName>
    </recommendedName>
</protein>
<evidence type="ECO:0000313" key="5">
    <source>
        <dbReference type="Proteomes" id="UP001501578"/>
    </source>
</evidence>
<proteinExistence type="predicted"/>
<dbReference type="EMBL" id="BAAAHQ010000050">
    <property type="protein sequence ID" value="GAA0951607.1"/>
    <property type="molecule type" value="Genomic_DNA"/>
</dbReference>
<feature type="repeat" description="ANK" evidence="3">
    <location>
        <begin position="99"/>
        <end position="131"/>
    </location>
</feature>
<dbReference type="InterPro" id="IPR036770">
    <property type="entry name" value="Ankyrin_rpt-contain_sf"/>
</dbReference>
<dbReference type="Pfam" id="PF12796">
    <property type="entry name" value="Ank_2"/>
    <property type="match status" value="1"/>
</dbReference>
<dbReference type="Pfam" id="PF00023">
    <property type="entry name" value="Ank"/>
    <property type="match status" value="1"/>
</dbReference>
<keyword evidence="1" id="KW-0677">Repeat</keyword>
<dbReference type="PROSITE" id="PS50297">
    <property type="entry name" value="ANK_REP_REGION"/>
    <property type="match status" value="1"/>
</dbReference>
<feature type="repeat" description="ANK" evidence="3">
    <location>
        <begin position="32"/>
        <end position="64"/>
    </location>
</feature>
<dbReference type="SUPFAM" id="SSF48403">
    <property type="entry name" value="Ankyrin repeat"/>
    <property type="match status" value="1"/>
</dbReference>
<dbReference type="SMART" id="SM00248">
    <property type="entry name" value="ANK"/>
    <property type="match status" value="4"/>
</dbReference>
<sequence length="243" mass="24993">MIARTLADAVLSRRPERVRRALAAGADPDPPDGDTPLYLAAVHGDTATVRILLQAGADPDRESGQDRSLPLCAAACWGHTDTVGALLDGGAGPDRVEDVAWTALQWAAAGGHLGAATALLEGGADPDARAEGRMSALGHAAAHGFASVVRLLLRHGADPGSADAQGLRPVEHARAYAGKDLEAEVSARVFAGPGARVTVRRQRLEGGDEQLVAEARDADGDLRSGLAMGTGHAEIVRLLEAHG</sequence>
<feature type="repeat" description="ANK" evidence="3">
    <location>
        <begin position="132"/>
        <end position="164"/>
    </location>
</feature>
<gene>
    <name evidence="4" type="ORF">GCM10009560_72540</name>
</gene>
<evidence type="ECO:0000256" key="2">
    <source>
        <dbReference type="ARBA" id="ARBA00023043"/>
    </source>
</evidence>
<dbReference type="PANTHER" id="PTHR24171">
    <property type="entry name" value="ANKYRIN REPEAT DOMAIN-CONTAINING PROTEIN 39-RELATED"/>
    <property type="match status" value="1"/>
</dbReference>
<dbReference type="PANTHER" id="PTHR24171:SF10">
    <property type="entry name" value="ANKYRIN REPEAT DOMAIN-CONTAINING PROTEIN 29-LIKE"/>
    <property type="match status" value="1"/>
</dbReference>
<name>A0ABN1R6I8_9ACTN</name>
<keyword evidence="2 3" id="KW-0040">ANK repeat</keyword>
<dbReference type="PROSITE" id="PS50088">
    <property type="entry name" value="ANK_REPEAT"/>
    <property type="match status" value="3"/>
</dbReference>
<dbReference type="PRINTS" id="PR01415">
    <property type="entry name" value="ANKYRIN"/>
</dbReference>
<organism evidence="4 5">
    <name type="scientific">Nonomuraea longicatena</name>
    <dbReference type="NCBI Taxonomy" id="83682"/>
    <lineage>
        <taxon>Bacteria</taxon>
        <taxon>Bacillati</taxon>
        <taxon>Actinomycetota</taxon>
        <taxon>Actinomycetes</taxon>
        <taxon>Streptosporangiales</taxon>
        <taxon>Streptosporangiaceae</taxon>
        <taxon>Nonomuraea</taxon>
    </lineage>
</organism>
<reference evidence="4 5" key="1">
    <citation type="journal article" date="2019" name="Int. J. Syst. Evol. Microbiol.">
        <title>The Global Catalogue of Microorganisms (GCM) 10K type strain sequencing project: providing services to taxonomists for standard genome sequencing and annotation.</title>
        <authorList>
            <consortium name="The Broad Institute Genomics Platform"/>
            <consortium name="The Broad Institute Genome Sequencing Center for Infectious Disease"/>
            <person name="Wu L."/>
            <person name="Ma J."/>
        </authorList>
    </citation>
    <scope>NUCLEOTIDE SEQUENCE [LARGE SCALE GENOMIC DNA]</scope>
    <source>
        <strain evidence="4 5">JCM 11136</strain>
    </source>
</reference>
<accession>A0ABN1R6I8</accession>
<evidence type="ECO:0008006" key="6">
    <source>
        <dbReference type="Google" id="ProtNLM"/>
    </source>
</evidence>
<evidence type="ECO:0000256" key="3">
    <source>
        <dbReference type="PROSITE-ProRule" id="PRU00023"/>
    </source>
</evidence>
<dbReference type="Proteomes" id="UP001501578">
    <property type="component" value="Unassembled WGS sequence"/>
</dbReference>
<dbReference type="Gene3D" id="1.25.40.20">
    <property type="entry name" value="Ankyrin repeat-containing domain"/>
    <property type="match status" value="1"/>
</dbReference>
<evidence type="ECO:0000313" key="4">
    <source>
        <dbReference type="EMBL" id="GAA0951607.1"/>
    </source>
</evidence>
<dbReference type="InterPro" id="IPR002110">
    <property type="entry name" value="Ankyrin_rpt"/>
</dbReference>
<evidence type="ECO:0000256" key="1">
    <source>
        <dbReference type="ARBA" id="ARBA00022737"/>
    </source>
</evidence>